<sequence>MNVTSILNEIMKQAQGASPQGRGSTGGGVDLGGMMQDLGKQMRGGAGSGGVDLKSMLGGGLLGMLLGSKRGRNMGGKAMKYGALAGIGALAWKAYQNYQAQLQGQSQSQGKAQDASTSLGASLGPSSMGVMGDEQGQPIEQLHGSEQEQRGLEILQAMILAARADGHIDENEQAVLVQEIEKLGADPELQSWVQQQLKAPLDARDLASKADSPQARREIYLVSAAMIDDQNDLERAWLNQLGSALQLEPAMAQELERQVQAVAA</sequence>
<dbReference type="SUPFAM" id="SSF158682">
    <property type="entry name" value="TerB-like"/>
    <property type="match status" value="1"/>
</dbReference>
<dbReference type="InterPro" id="IPR029024">
    <property type="entry name" value="TerB-like"/>
</dbReference>
<name>A0ABT8W3S8_9GAMM</name>
<dbReference type="Proteomes" id="UP001168640">
    <property type="component" value="Unassembled WGS sequence"/>
</dbReference>
<proteinExistence type="predicted"/>
<evidence type="ECO:0000313" key="1">
    <source>
        <dbReference type="EMBL" id="MDO3722896.1"/>
    </source>
</evidence>
<accession>A0ABT8W3S8</accession>
<evidence type="ECO:0000313" key="2">
    <source>
        <dbReference type="Proteomes" id="UP001168640"/>
    </source>
</evidence>
<dbReference type="Gene3D" id="1.10.3680.10">
    <property type="entry name" value="TerB-like"/>
    <property type="match status" value="1"/>
</dbReference>
<protein>
    <submittedName>
        <fullName evidence="1">Tellurite resistance TerB family protein</fullName>
    </submittedName>
</protein>
<dbReference type="RefSeq" id="WP_302910485.1">
    <property type="nucleotide sequence ID" value="NZ_JAUMIS010000002.1"/>
</dbReference>
<dbReference type="EMBL" id="JAUMIS010000002">
    <property type="protein sequence ID" value="MDO3722896.1"/>
    <property type="molecule type" value="Genomic_DNA"/>
</dbReference>
<reference evidence="1" key="1">
    <citation type="submission" date="2023-07" db="EMBL/GenBank/DDBJ databases">
        <title>Marinobacter sp. chi1 genome sequencing and assembly.</title>
        <authorList>
            <person name="Park S."/>
        </authorList>
    </citation>
    <scope>NUCLEOTIDE SEQUENCE</scope>
    <source>
        <strain evidence="1">Chi1</strain>
    </source>
</reference>
<keyword evidence="2" id="KW-1185">Reference proteome</keyword>
<dbReference type="CDD" id="cd07178">
    <property type="entry name" value="terB_like_YebE"/>
    <property type="match status" value="1"/>
</dbReference>
<organism evidence="1 2">
    <name type="scientific">Marinobacter suaedae</name>
    <dbReference type="NCBI Taxonomy" id="3057675"/>
    <lineage>
        <taxon>Bacteria</taxon>
        <taxon>Pseudomonadati</taxon>
        <taxon>Pseudomonadota</taxon>
        <taxon>Gammaproteobacteria</taxon>
        <taxon>Pseudomonadales</taxon>
        <taxon>Marinobacteraceae</taxon>
        <taxon>Marinobacter</taxon>
    </lineage>
</organism>
<comment type="caution">
    <text evidence="1">The sequence shown here is derived from an EMBL/GenBank/DDBJ whole genome shotgun (WGS) entry which is preliminary data.</text>
</comment>
<dbReference type="InterPro" id="IPR007486">
    <property type="entry name" value="YebE"/>
</dbReference>
<dbReference type="Pfam" id="PF04391">
    <property type="entry name" value="DUF533"/>
    <property type="match status" value="1"/>
</dbReference>
<gene>
    <name evidence="1" type="ORF">QVZ43_14320</name>
</gene>